<keyword evidence="3" id="KW-1185">Reference proteome</keyword>
<dbReference type="Proteomes" id="UP000237000">
    <property type="component" value="Unassembled WGS sequence"/>
</dbReference>
<proteinExistence type="predicted"/>
<name>A0A2P5C7E7_TREOI</name>
<gene>
    <name evidence="2" type="ORF">TorRG33x02_294880</name>
</gene>
<feature type="compositionally biased region" description="Basic and acidic residues" evidence="1">
    <location>
        <begin position="32"/>
        <end position="41"/>
    </location>
</feature>
<comment type="caution">
    <text evidence="2">The sequence shown here is derived from an EMBL/GenBank/DDBJ whole genome shotgun (WGS) entry which is preliminary data.</text>
</comment>
<dbReference type="AlphaFoldDB" id="A0A2P5C7E7"/>
<feature type="non-terminal residue" evidence="2">
    <location>
        <position position="1"/>
    </location>
</feature>
<evidence type="ECO:0000313" key="3">
    <source>
        <dbReference type="Proteomes" id="UP000237000"/>
    </source>
</evidence>
<evidence type="ECO:0000256" key="1">
    <source>
        <dbReference type="SAM" id="MobiDB-lite"/>
    </source>
</evidence>
<dbReference type="EMBL" id="JXTC01000402">
    <property type="protein sequence ID" value="PON56968.1"/>
    <property type="molecule type" value="Genomic_DNA"/>
</dbReference>
<dbReference type="OrthoDB" id="1745817at2759"/>
<feature type="compositionally biased region" description="Acidic residues" evidence="1">
    <location>
        <begin position="42"/>
        <end position="59"/>
    </location>
</feature>
<organism evidence="2 3">
    <name type="scientific">Trema orientale</name>
    <name type="common">Charcoal tree</name>
    <name type="synonym">Celtis orientalis</name>
    <dbReference type="NCBI Taxonomy" id="63057"/>
    <lineage>
        <taxon>Eukaryota</taxon>
        <taxon>Viridiplantae</taxon>
        <taxon>Streptophyta</taxon>
        <taxon>Embryophyta</taxon>
        <taxon>Tracheophyta</taxon>
        <taxon>Spermatophyta</taxon>
        <taxon>Magnoliopsida</taxon>
        <taxon>eudicotyledons</taxon>
        <taxon>Gunneridae</taxon>
        <taxon>Pentapetalae</taxon>
        <taxon>rosids</taxon>
        <taxon>fabids</taxon>
        <taxon>Rosales</taxon>
        <taxon>Cannabaceae</taxon>
        <taxon>Trema</taxon>
    </lineage>
</organism>
<dbReference type="InParanoid" id="A0A2P5C7E7"/>
<reference evidence="3" key="1">
    <citation type="submission" date="2016-06" db="EMBL/GenBank/DDBJ databases">
        <title>Parallel loss of symbiosis genes in relatives of nitrogen-fixing non-legume Parasponia.</title>
        <authorList>
            <person name="Van Velzen R."/>
            <person name="Holmer R."/>
            <person name="Bu F."/>
            <person name="Rutten L."/>
            <person name="Van Zeijl A."/>
            <person name="Liu W."/>
            <person name="Santuari L."/>
            <person name="Cao Q."/>
            <person name="Sharma T."/>
            <person name="Shen D."/>
            <person name="Roswanjaya Y."/>
            <person name="Wardhani T."/>
            <person name="Kalhor M.S."/>
            <person name="Jansen J."/>
            <person name="Van den Hoogen J."/>
            <person name="Gungor B."/>
            <person name="Hartog M."/>
            <person name="Hontelez J."/>
            <person name="Verver J."/>
            <person name="Yang W.-C."/>
            <person name="Schijlen E."/>
            <person name="Repin R."/>
            <person name="Schilthuizen M."/>
            <person name="Schranz E."/>
            <person name="Heidstra R."/>
            <person name="Miyata K."/>
            <person name="Fedorova E."/>
            <person name="Kohlen W."/>
            <person name="Bisseling T."/>
            <person name="Smit S."/>
            <person name="Geurts R."/>
        </authorList>
    </citation>
    <scope>NUCLEOTIDE SEQUENCE [LARGE SCALE GENOMIC DNA]</scope>
    <source>
        <strain evidence="3">cv. RG33-2</strain>
    </source>
</reference>
<evidence type="ECO:0000313" key="2">
    <source>
        <dbReference type="EMBL" id="PON56968.1"/>
    </source>
</evidence>
<accession>A0A2P5C7E7</accession>
<sequence>IEPDKVDNIDDPICEAHIVTANDFLVEDNKFEDEPLEKYNDEELELDDDSDTSSEEESEISGCPAIGAPPQQLVLPLVLALAMIDVEFCEKTKKPILDYGKMLLKILAKTVRDTILASTPTWKDVKKEDIDLI</sequence>
<protein>
    <submittedName>
        <fullName evidence="2">Uncharacterized protein</fullName>
    </submittedName>
</protein>
<feature type="region of interest" description="Disordered" evidence="1">
    <location>
        <begin position="32"/>
        <end position="65"/>
    </location>
</feature>